<evidence type="ECO:0000256" key="2">
    <source>
        <dbReference type="SAM" id="Phobius"/>
    </source>
</evidence>
<keyword evidence="5" id="KW-1185">Reference proteome</keyword>
<keyword evidence="1" id="KW-0175">Coiled coil</keyword>
<evidence type="ECO:0000313" key="4">
    <source>
        <dbReference type="EMBL" id="CAK9047078.1"/>
    </source>
</evidence>
<accession>A0ABP0M7P6</accession>
<sequence>MEKSHGVIHMKICQSLDSAAVLMRFRDFLGGGIYRHSDRTGTKEATLQWKVHGTTMQHAADVLCKFPSMQRAQLQIAAGGAVARADRSDMIQTLKQLKQMDHVPTTFQSSWPYFAGFFDAEGSITVGGTYVGLHLQVHQKNPFVLEELHSFLLKHKLNKWALHSDNSRGAWKLQCRHRATCQLTLRHLLDSGLDLKKRQADLALSLTADNQMQVREAMFELNGNQNKYGRLDGPGIQRAKEISSVRQQLKKASQQERELLEVKLEGLLEEHKLQNLVTKSLPQMQLSCTTTMHETRGLRARYFATGLMVLYIVYNLLASQTFQGRLPMFLVVVSFISWVVTPVIFAPLPRCELIEQDLREFNGFINGRAGMSEKELPEVVERGQRGRARTIFECGLVDSVSYWTKMCQSPEGQMGQRSMRRKNMGTPMVLGQSRPAWRFRYDFQLLFLYIFGWF</sequence>
<feature type="transmembrane region" description="Helical" evidence="2">
    <location>
        <begin position="302"/>
        <end position="322"/>
    </location>
</feature>
<dbReference type="Gene3D" id="3.10.28.10">
    <property type="entry name" value="Homing endonucleases"/>
    <property type="match status" value="1"/>
</dbReference>
<dbReference type="Proteomes" id="UP001642484">
    <property type="component" value="Unassembled WGS sequence"/>
</dbReference>
<proteinExistence type="predicted"/>
<comment type="caution">
    <text evidence="3">The sequence shown here is derived from an EMBL/GenBank/DDBJ whole genome shotgun (WGS) entry which is preliminary data.</text>
</comment>
<protein>
    <recommendedName>
        <fullName evidence="6">Homing endonuclease LAGLIDADG domain-containing protein</fullName>
    </recommendedName>
</protein>
<dbReference type="EMBL" id="CAXAMN010016002">
    <property type="protein sequence ID" value="CAK9047078.1"/>
    <property type="molecule type" value="Genomic_DNA"/>
</dbReference>
<reference evidence="3 5" key="1">
    <citation type="submission" date="2024-02" db="EMBL/GenBank/DDBJ databases">
        <authorList>
            <person name="Chen Y."/>
            <person name="Shah S."/>
            <person name="Dougan E. K."/>
            <person name="Thang M."/>
            <person name="Chan C."/>
        </authorList>
    </citation>
    <scope>NUCLEOTIDE SEQUENCE [LARGE SCALE GENOMIC DNA]</scope>
</reference>
<feature type="transmembrane region" description="Helical" evidence="2">
    <location>
        <begin position="328"/>
        <end position="348"/>
    </location>
</feature>
<keyword evidence="2" id="KW-0472">Membrane</keyword>
<evidence type="ECO:0000313" key="5">
    <source>
        <dbReference type="Proteomes" id="UP001642484"/>
    </source>
</evidence>
<dbReference type="InterPro" id="IPR027434">
    <property type="entry name" value="Homing_endonucl"/>
</dbReference>
<evidence type="ECO:0000313" key="3">
    <source>
        <dbReference type="EMBL" id="CAK9046789.1"/>
    </source>
</evidence>
<dbReference type="SUPFAM" id="SSF55608">
    <property type="entry name" value="Homing endonucleases"/>
    <property type="match status" value="1"/>
</dbReference>
<name>A0ABP0M7P6_9DINO</name>
<gene>
    <name evidence="3" type="ORF">CCMP2556_LOCUS24284</name>
    <name evidence="4" type="ORF">CCMP2556_LOCUS24387</name>
</gene>
<feature type="coiled-coil region" evidence="1">
    <location>
        <begin position="242"/>
        <end position="270"/>
    </location>
</feature>
<dbReference type="EMBL" id="CAXAMN010015891">
    <property type="protein sequence ID" value="CAK9046789.1"/>
    <property type="molecule type" value="Genomic_DNA"/>
</dbReference>
<keyword evidence="2" id="KW-1133">Transmembrane helix</keyword>
<keyword evidence="2" id="KW-0812">Transmembrane</keyword>
<organism evidence="3 5">
    <name type="scientific">Durusdinium trenchii</name>
    <dbReference type="NCBI Taxonomy" id="1381693"/>
    <lineage>
        <taxon>Eukaryota</taxon>
        <taxon>Sar</taxon>
        <taxon>Alveolata</taxon>
        <taxon>Dinophyceae</taxon>
        <taxon>Suessiales</taxon>
        <taxon>Symbiodiniaceae</taxon>
        <taxon>Durusdinium</taxon>
    </lineage>
</organism>
<evidence type="ECO:0000256" key="1">
    <source>
        <dbReference type="SAM" id="Coils"/>
    </source>
</evidence>
<evidence type="ECO:0008006" key="6">
    <source>
        <dbReference type="Google" id="ProtNLM"/>
    </source>
</evidence>